<sequence length="575" mass="61546">VFAYDVSADTCFLVADDGDSVMTFQAKSTTFTKSVYCGVVEYEFQNGYASGFKLFGFPRVFASNIKDPMKADAGFGWRPGMTEDIIYLLTFKTMSSTFLRSVLCGVVRYEFKNGYGIALSVSGERQTFASNIEDPMMAMAAFGRRRRPASHFDDLGFGREVFGSEVNSASDSEDTMSVVEGYGLKEEPDDTVCARGVELMQSRFGLRVLPPPIQESSRVEASTVYSGRCVAYSFIAMFCFGVTNYLIAVATGVLDSSVEKYYAVGAEWKMLAIIWGVGGLPGMLCCAGHWLHAGRVELFWSAESADTPSITWKTKALTLIGGLGLGVSMSLMKKAFVFTSPSDKGPVSAVLCSTIIVVSVYGHFMFRELLSKRHALLIGIVVCGVLISALGPGGSTKAEDEAAATGQQYHEALGFLFAILSMLAFAATTLLVRYSAIGGVSTWSAFSARLLSQTAMAILVGYAFVKSDEGKELPPLVLPNEVVALAVLAGTTQVTGFFALNLALSYPYTSVVNVVVSANSIVVLGLNFAIDGLLPCPSQLLGMLVILLGVTLSSLAPPARGPETSSKLAPRKMRP</sequence>
<feature type="transmembrane region" description="Helical" evidence="1">
    <location>
        <begin position="312"/>
        <end position="332"/>
    </location>
</feature>
<organism evidence="2 3">
    <name type="scientific">Perkinsus olseni</name>
    <name type="common">Perkinsus atlanticus</name>
    <dbReference type="NCBI Taxonomy" id="32597"/>
    <lineage>
        <taxon>Eukaryota</taxon>
        <taxon>Sar</taxon>
        <taxon>Alveolata</taxon>
        <taxon>Perkinsozoa</taxon>
        <taxon>Perkinsea</taxon>
        <taxon>Perkinsida</taxon>
        <taxon>Perkinsidae</taxon>
        <taxon>Perkinsus</taxon>
    </lineage>
</organism>
<dbReference type="EMBL" id="JABANO010004823">
    <property type="protein sequence ID" value="KAF4754551.1"/>
    <property type="molecule type" value="Genomic_DNA"/>
</dbReference>
<gene>
    <name evidence="2" type="ORF">FOZ63_023830</name>
</gene>
<feature type="transmembrane region" description="Helical" evidence="1">
    <location>
        <begin position="485"/>
        <end position="504"/>
    </location>
</feature>
<evidence type="ECO:0000313" key="3">
    <source>
        <dbReference type="Proteomes" id="UP000553632"/>
    </source>
</evidence>
<proteinExistence type="predicted"/>
<feature type="transmembrane region" description="Helical" evidence="1">
    <location>
        <begin position="270"/>
        <end position="291"/>
    </location>
</feature>
<protein>
    <submittedName>
        <fullName evidence="2">Uncharacterized protein</fullName>
    </submittedName>
</protein>
<feature type="transmembrane region" description="Helical" evidence="1">
    <location>
        <begin position="446"/>
        <end position="465"/>
    </location>
</feature>
<feature type="transmembrane region" description="Helical" evidence="1">
    <location>
        <begin position="412"/>
        <end position="434"/>
    </location>
</feature>
<feature type="transmembrane region" description="Helical" evidence="1">
    <location>
        <begin position="229"/>
        <end position="250"/>
    </location>
</feature>
<keyword evidence="1" id="KW-0472">Membrane</keyword>
<evidence type="ECO:0000256" key="1">
    <source>
        <dbReference type="SAM" id="Phobius"/>
    </source>
</evidence>
<feature type="non-terminal residue" evidence="2">
    <location>
        <position position="575"/>
    </location>
</feature>
<feature type="transmembrane region" description="Helical" evidence="1">
    <location>
        <begin position="511"/>
        <end position="534"/>
    </location>
</feature>
<evidence type="ECO:0000313" key="2">
    <source>
        <dbReference type="EMBL" id="KAF4754551.1"/>
    </source>
</evidence>
<dbReference type="InterPro" id="IPR037185">
    <property type="entry name" value="EmrE-like"/>
</dbReference>
<dbReference type="Proteomes" id="UP000553632">
    <property type="component" value="Unassembled WGS sequence"/>
</dbReference>
<keyword evidence="3" id="KW-1185">Reference proteome</keyword>
<reference evidence="2 3" key="1">
    <citation type="submission" date="2020-04" db="EMBL/GenBank/DDBJ databases">
        <title>Perkinsus olseni comparative genomics.</title>
        <authorList>
            <person name="Bogema D.R."/>
        </authorList>
    </citation>
    <scope>NUCLEOTIDE SEQUENCE [LARGE SCALE GENOMIC DNA]</scope>
    <source>
        <strain evidence="2 3">ATCC PRA-207</strain>
    </source>
</reference>
<keyword evidence="1" id="KW-1133">Transmembrane helix</keyword>
<name>A0A7J6UBI5_PEROL</name>
<dbReference type="SUPFAM" id="SSF103481">
    <property type="entry name" value="Multidrug resistance efflux transporter EmrE"/>
    <property type="match status" value="1"/>
</dbReference>
<feature type="transmembrane region" description="Helical" evidence="1">
    <location>
        <begin position="375"/>
        <end position="392"/>
    </location>
</feature>
<feature type="transmembrane region" description="Helical" evidence="1">
    <location>
        <begin position="347"/>
        <end position="366"/>
    </location>
</feature>
<keyword evidence="1" id="KW-0812">Transmembrane</keyword>
<feature type="transmembrane region" description="Helical" evidence="1">
    <location>
        <begin position="540"/>
        <end position="559"/>
    </location>
</feature>
<comment type="caution">
    <text evidence="2">The sequence shown here is derived from an EMBL/GenBank/DDBJ whole genome shotgun (WGS) entry which is preliminary data.</text>
</comment>
<dbReference type="AlphaFoldDB" id="A0A7J6UBI5"/>
<accession>A0A7J6UBI5</accession>
<feature type="non-terminal residue" evidence="2">
    <location>
        <position position="1"/>
    </location>
</feature>